<evidence type="ECO:0000313" key="4">
    <source>
        <dbReference type="EMBL" id="TYA15385.1"/>
    </source>
</evidence>
<dbReference type="Pfam" id="PF07833">
    <property type="entry name" value="Cu_amine_oxidN1"/>
    <property type="match status" value="1"/>
</dbReference>
<accession>A0A5D0D477</accession>
<feature type="chain" id="PRO_5038952220" evidence="1">
    <location>
        <begin position="27"/>
        <end position="385"/>
    </location>
</feature>
<feature type="domain" description="Copper amine oxidase-like N-terminal" evidence="2">
    <location>
        <begin position="42"/>
        <end position="127"/>
    </location>
</feature>
<dbReference type="Pfam" id="PF09992">
    <property type="entry name" value="NAGPA"/>
    <property type="match status" value="1"/>
</dbReference>
<sequence length="385" mass="41588">MKRPRFIPLLLLFLALTFLVPARLTAASAAAPKATVLIDGNTGRSFLPVTALKGDSEASLLWNESEKSFVITNTWNSVKVFVGQTSAVVNDAAVTLTDAPFRQNGTTYVPLQFLSQNLGYTLEWEKNPTALTLSRGDFKYTLPAVNRNNLSGKTSPVVSARKTFKVGNKYFPVKMITVSLAHPNIHLDVVMAGNRKGRVESLGSIAKRSKAIVAINGSYFDAYTKNSYKTPYGYIVSGGKLQMEASGDRRTVFTYNPNMLAGMIPGTKFNELFAGGELEGALQAGPRLVTDGKIALNLKGEGFRDPKILKGGGTRSALGLTRDNKLILLTTSKATIPQLAQIMKQAGAYQAMNLDGGASSGLYYNGKYLTKPGRLISNALVVKYQ</sequence>
<dbReference type="Proteomes" id="UP000325218">
    <property type="component" value="Unassembled WGS sequence"/>
</dbReference>
<proteinExistence type="predicted"/>
<feature type="domain" description="Phosphodiester glycosidase" evidence="3">
    <location>
        <begin position="210"/>
        <end position="382"/>
    </location>
</feature>
<evidence type="ECO:0000259" key="3">
    <source>
        <dbReference type="Pfam" id="PF09992"/>
    </source>
</evidence>
<comment type="caution">
    <text evidence="4">The sequence shown here is derived from an EMBL/GenBank/DDBJ whole genome shotgun (WGS) entry which is preliminary data.</text>
</comment>
<dbReference type="PANTHER" id="PTHR40446">
    <property type="entry name" value="N-ACETYLGLUCOSAMINE-1-PHOSPHODIESTER ALPHA-N-ACETYLGLUCOSAMINIDASE"/>
    <property type="match status" value="1"/>
</dbReference>
<feature type="signal peptide" evidence="1">
    <location>
        <begin position="1"/>
        <end position="26"/>
    </location>
</feature>
<dbReference type="InterPro" id="IPR018711">
    <property type="entry name" value="NAGPA"/>
</dbReference>
<name>A0A5D0D477_9BACL</name>
<dbReference type="InterPro" id="IPR036582">
    <property type="entry name" value="Mao_N_sf"/>
</dbReference>
<dbReference type="PANTHER" id="PTHR40446:SF2">
    <property type="entry name" value="N-ACETYLGLUCOSAMINE-1-PHOSPHODIESTER ALPHA-N-ACETYLGLUCOSAMINIDASE"/>
    <property type="match status" value="1"/>
</dbReference>
<keyword evidence="5" id="KW-1185">Reference proteome</keyword>
<dbReference type="AlphaFoldDB" id="A0A5D0D477"/>
<organism evidence="4 5">
    <name type="scientific">Paenibacillus faecis</name>
    <dbReference type="NCBI Taxonomy" id="862114"/>
    <lineage>
        <taxon>Bacteria</taxon>
        <taxon>Bacillati</taxon>
        <taxon>Bacillota</taxon>
        <taxon>Bacilli</taxon>
        <taxon>Bacillales</taxon>
        <taxon>Paenibacillaceae</taxon>
        <taxon>Paenibacillus</taxon>
    </lineage>
</organism>
<dbReference type="InterPro" id="IPR012854">
    <property type="entry name" value="Cu_amine_oxidase-like_N"/>
</dbReference>
<protein>
    <submittedName>
        <fullName evidence="4">Copper amine oxidase</fullName>
    </submittedName>
</protein>
<evidence type="ECO:0000313" key="5">
    <source>
        <dbReference type="Proteomes" id="UP000325218"/>
    </source>
</evidence>
<evidence type="ECO:0000259" key="2">
    <source>
        <dbReference type="Pfam" id="PF07833"/>
    </source>
</evidence>
<keyword evidence="1" id="KW-0732">Signal</keyword>
<dbReference type="RefSeq" id="WP_148450975.1">
    <property type="nucleotide sequence ID" value="NZ_VSDO01000001.1"/>
</dbReference>
<gene>
    <name evidence="4" type="ORF">FRY98_07090</name>
</gene>
<evidence type="ECO:0000256" key="1">
    <source>
        <dbReference type="SAM" id="SignalP"/>
    </source>
</evidence>
<dbReference type="SUPFAM" id="SSF55383">
    <property type="entry name" value="Copper amine oxidase, domain N"/>
    <property type="match status" value="1"/>
</dbReference>
<reference evidence="4 5" key="1">
    <citation type="submission" date="2019-08" db="EMBL/GenBank/DDBJ databases">
        <title>Genome sequencing of Paenibacillus faecis DSM 23593(T).</title>
        <authorList>
            <person name="Kook J.-K."/>
            <person name="Park S.-N."/>
            <person name="Lim Y.K."/>
        </authorList>
    </citation>
    <scope>NUCLEOTIDE SEQUENCE [LARGE SCALE GENOMIC DNA]</scope>
    <source>
        <strain evidence="4 5">DSM 23593</strain>
    </source>
</reference>
<dbReference type="OrthoDB" id="9809781at2"/>
<dbReference type="EMBL" id="VSDO01000001">
    <property type="protein sequence ID" value="TYA15385.1"/>
    <property type="molecule type" value="Genomic_DNA"/>
</dbReference>
<dbReference type="Gene3D" id="3.30.457.10">
    <property type="entry name" value="Copper amine oxidase-like, N-terminal domain"/>
    <property type="match status" value="1"/>
</dbReference>